<keyword evidence="2" id="KW-1185">Reference proteome</keyword>
<reference evidence="1 2" key="1">
    <citation type="journal article" date="2021" name="Hortic Res">
        <title>High-quality reference genome and annotation aids understanding of berry development for evergreen blueberry (Vaccinium darrowii).</title>
        <authorList>
            <person name="Yu J."/>
            <person name="Hulse-Kemp A.M."/>
            <person name="Babiker E."/>
            <person name="Staton M."/>
        </authorList>
    </citation>
    <scope>NUCLEOTIDE SEQUENCE [LARGE SCALE GENOMIC DNA]</scope>
    <source>
        <strain evidence="2">cv. NJ 8807/NJ 8810</strain>
        <tissue evidence="1">Young leaf</tissue>
    </source>
</reference>
<dbReference type="EMBL" id="CM037151">
    <property type="protein sequence ID" value="KAH7844283.1"/>
    <property type="molecule type" value="Genomic_DNA"/>
</dbReference>
<proteinExistence type="predicted"/>
<sequence length="340" mass="38265">MESQQTSQGKPSKGKGKANDKGNDKEKQSRRLWTLKEKEVLLVCMLEEFKDGVKWKAGNGFKSGFFGAVEILFHKMLPGTTIRATPNIESKVKNWKEKYGLLADMQRLSGFSWNHDTNSVIVDSPDVWEDYVKFHPKANGMNGKAFPMYPGWTILFGKDRATDEMAEDPPEIRDDDWEEEIDQVWHEESVVGTNDCYTPRFANGEFVFGGGGSSFIDLSAGGSQPANPSTPTSNDNAKNLELEMEDMLTANAMILASEERVDEFYSVPESFSGCFAAVFRAVLLQFSGMFVDVLWAVLLHFYEPFCCSFWAILWAVSLQFLGLFCCSFKGCFAAVFWHVL</sequence>
<comment type="caution">
    <text evidence="1">The sequence shown here is derived from an EMBL/GenBank/DDBJ whole genome shotgun (WGS) entry which is preliminary data.</text>
</comment>
<evidence type="ECO:0000313" key="1">
    <source>
        <dbReference type="EMBL" id="KAH7844283.1"/>
    </source>
</evidence>
<protein>
    <submittedName>
        <fullName evidence="1">Uncharacterized protein</fullName>
    </submittedName>
</protein>
<accession>A0ACB7XU35</accession>
<organism evidence="1 2">
    <name type="scientific">Vaccinium darrowii</name>
    <dbReference type="NCBI Taxonomy" id="229202"/>
    <lineage>
        <taxon>Eukaryota</taxon>
        <taxon>Viridiplantae</taxon>
        <taxon>Streptophyta</taxon>
        <taxon>Embryophyta</taxon>
        <taxon>Tracheophyta</taxon>
        <taxon>Spermatophyta</taxon>
        <taxon>Magnoliopsida</taxon>
        <taxon>eudicotyledons</taxon>
        <taxon>Gunneridae</taxon>
        <taxon>Pentapetalae</taxon>
        <taxon>asterids</taxon>
        <taxon>Ericales</taxon>
        <taxon>Ericaceae</taxon>
        <taxon>Vaccinioideae</taxon>
        <taxon>Vaccinieae</taxon>
        <taxon>Vaccinium</taxon>
    </lineage>
</organism>
<name>A0ACB7XU35_9ERIC</name>
<evidence type="ECO:0000313" key="2">
    <source>
        <dbReference type="Proteomes" id="UP000828048"/>
    </source>
</evidence>
<dbReference type="Proteomes" id="UP000828048">
    <property type="component" value="Chromosome 1"/>
</dbReference>
<gene>
    <name evidence="1" type="ORF">Vadar_026470</name>
</gene>